<accession>S4PYM7</accession>
<evidence type="ECO:0000313" key="1">
    <source>
        <dbReference type="EMBL" id="JAA89542.1"/>
    </source>
</evidence>
<name>S4PYM7_9NEOP</name>
<keyword evidence="1" id="KW-0378">Hydrolase</keyword>
<keyword evidence="1" id="KW-0067">ATP-binding</keyword>
<organism evidence="1">
    <name type="scientific">Pararge aegeria</name>
    <name type="common">speckled wood butterfly</name>
    <dbReference type="NCBI Taxonomy" id="116150"/>
    <lineage>
        <taxon>Eukaryota</taxon>
        <taxon>Metazoa</taxon>
        <taxon>Ecdysozoa</taxon>
        <taxon>Arthropoda</taxon>
        <taxon>Hexapoda</taxon>
        <taxon>Insecta</taxon>
        <taxon>Pterygota</taxon>
        <taxon>Neoptera</taxon>
        <taxon>Endopterygota</taxon>
        <taxon>Lepidoptera</taxon>
        <taxon>Glossata</taxon>
        <taxon>Ditrysia</taxon>
        <taxon>Papilionoidea</taxon>
        <taxon>Nymphalidae</taxon>
        <taxon>Satyrinae</taxon>
        <taxon>Satyrini</taxon>
        <taxon>Parargina</taxon>
        <taxon>Pararge</taxon>
    </lineage>
</organism>
<dbReference type="GO" id="GO:0004386">
    <property type="term" value="F:helicase activity"/>
    <property type="evidence" value="ECO:0007669"/>
    <property type="project" value="UniProtKB-KW"/>
</dbReference>
<dbReference type="AlphaFoldDB" id="S4PYM7"/>
<feature type="non-terminal residue" evidence="1">
    <location>
        <position position="98"/>
    </location>
</feature>
<proteinExistence type="predicted"/>
<reference evidence="1" key="2">
    <citation type="submission" date="2013-05" db="EMBL/GenBank/DDBJ databases">
        <authorList>
            <person name="Carter J.-M."/>
            <person name="Baker S.C."/>
            <person name="Pink R."/>
            <person name="Carter D.R.F."/>
            <person name="Collins A."/>
            <person name="Tomlin J."/>
            <person name="Gibbs M."/>
            <person name="Breuker C.J."/>
        </authorList>
    </citation>
    <scope>NUCLEOTIDE SEQUENCE</scope>
    <source>
        <tissue evidence="1">Ovary</tissue>
    </source>
</reference>
<protein>
    <submittedName>
        <fullName evidence="1">Putative ATP-dependent RNA helicase spindle-E</fullName>
    </submittedName>
</protein>
<keyword evidence="1" id="KW-0347">Helicase</keyword>
<reference evidence="1" key="1">
    <citation type="journal article" date="2013" name="BMC Genomics">
        <title>Unscrambling butterfly oogenesis.</title>
        <authorList>
            <person name="Carter J.M."/>
            <person name="Baker S.C."/>
            <person name="Pink R."/>
            <person name="Carter D.R."/>
            <person name="Collins A."/>
            <person name="Tomlin J."/>
            <person name="Gibbs M."/>
            <person name="Breuker C.J."/>
        </authorList>
    </citation>
    <scope>NUCLEOTIDE SEQUENCE</scope>
    <source>
        <tissue evidence="1">Ovary</tissue>
    </source>
</reference>
<keyword evidence="1" id="KW-0547">Nucleotide-binding</keyword>
<dbReference type="EMBL" id="GAIX01003018">
    <property type="protein sequence ID" value="JAA89542.1"/>
    <property type="molecule type" value="Transcribed_RNA"/>
</dbReference>
<sequence length="98" mass="11216">MFIRSGIIYVSKITSNSKALAKFNGRGASTCKYELLGNSTIWSKKYRRAYRGKELMPETLPHLGTNMNFLWYLRLYWPARSTLNTSCKGQQTGIAKET</sequence>